<gene>
    <name evidence="2" type="primary">Stmn4</name>
    <name evidence="2" type="ORF">EYF80_067037</name>
</gene>
<reference evidence="2 3" key="1">
    <citation type="submission" date="2019-03" db="EMBL/GenBank/DDBJ databases">
        <title>First draft genome of Liparis tanakae, snailfish: a comprehensive survey of snailfish specific genes.</title>
        <authorList>
            <person name="Kim W."/>
            <person name="Song I."/>
            <person name="Jeong J.-H."/>
            <person name="Kim D."/>
            <person name="Kim S."/>
            <person name="Ryu S."/>
            <person name="Song J.Y."/>
            <person name="Lee S.K."/>
        </authorList>
    </citation>
    <scope>NUCLEOTIDE SEQUENCE [LARGE SCALE GENOMIC DNA]</scope>
    <source>
        <tissue evidence="2">Muscle</tissue>
    </source>
</reference>
<sequence>MLWVMEYSGCGSFMRTLRVGGVRLPAAALAVLFDPRASVCLQCQEAELLKHLAEKREHEREVIQKDKHAEEVRKNKEMKEEACR</sequence>
<dbReference type="InterPro" id="IPR036002">
    <property type="entry name" value="Stathmin_sf"/>
</dbReference>
<dbReference type="Proteomes" id="UP000314294">
    <property type="component" value="Unassembled WGS sequence"/>
</dbReference>
<dbReference type="PROSITE" id="PS01041">
    <property type="entry name" value="STATHMIN_2"/>
    <property type="match status" value="1"/>
</dbReference>
<evidence type="ECO:0000313" key="2">
    <source>
        <dbReference type="EMBL" id="TNN22847.1"/>
    </source>
</evidence>
<dbReference type="OrthoDB" id="5986631at2759"/>
<dbReference type="InterPro" id="IPR030514">
    <property type="entry name" value="Stathmin_CS"/>
</dbReference>
<protein>
    <submittedName>
        <fullName evidence="2">Stathmin-4</fullName>
    </submittedName>
</protein>
<organism evidence="2 3">
    <name type="scientific">Liparis tanakae</name>
    <name type="common">Tanaka's snailfish</name>
    <dbReference type="NCBI Taxonomy" id="230148"/>
    <lineage>
        <taxon>Eukaryota</taxon>
        <taxon>Metazoa</taxon>
        <taxon>Chordata</taxon>
        <taxon>Craniata</taxon>
        <taxon>Vertebrata</taxon>
        <taxon>Euteleostomi</taxon>
        <taxon>Actinopterygii</taxon>
        <taxon>Neopterygii</taxon>
        <taxon>Teleostei</taxon>
        <taxon>Neoteleostei</taxon>
        <taxon>Acanthomorphata</taxon>
        <taxon>Eupercaria</taxon>
        <taxon>Perciformes</taxon>
        <taxon>Cottioidei</taxon>
        <taxon>Cottales</taxon>
        <taxon>Liparidae</taxon>
        <taxon>Liparis</taxon>
    </lineage>
</organism>
<name>A0A4Z2E277_9TELE</name>
<dbReference type="AlphaFoldDB" id="A0A4Z2E277"/>
<dbReference type="SUPFAM" id="SSF101494">
    <property type="entry name" value="Stathmin"/>
    <property type="match status" value="1"/>
</dbReference>
<proteinExistence type="predicted"/>
<evidence type="ECO:0000256" key="1">
    <source>
        <dbReference type="SAM" id="MobiDB-lite"/>
    </source>
</evidence>
<keyword evidence="3" id="KW-1185">Reference proteome</keyword>
<dbReference type="EMBL" id="SRLO01020763">
    <property type="protein sequence ID" value="TNN22847.1"/>
    <property type="molecule type" value="Genomic_DNA"/>
</dbReference>
<dbReference type="GO" id="GO:0031110">
    <property type="term" value="P:regulation of microtubule polymerization or depolymerization"/>
    <property type="evidence" value="ECO:0007669"/>
    <property type="project" value="InterPro"/>
</dbReference>
<evidence type="ECO:0000313" key="3">
    <source>
        <dbReference type="Proteomes" id="UP000314294"/>
    </source>
</evidence>
<comment type="caution">
    <text evidence="2">The sequence shown here is derived from an EMBL/GenBank/DDBJ whole genome shotgun (WGS) entry which is preliminary data.</text>
</comment>
<feature type="region of interest" description="Disordered" evidence="1">
    <location>
        <begin position="60"/>
        <end position="84"/>
    </location>
</feature>
<accession>A0A4Z2E277</accession>